<feature type="transmembrane region" description="Helical" evidence="1">
    <location>
        <begin position="94"/>
        <end position="112"/>
    </location>
</feature>
<comment type="caution">
    <text evidence="4">The sequence shown here is derived from an EMBL/GenBank/DDBJ whole genome shotgun (WGS) entry which is preliminary data.</text>
</comment>
<keyword evidence="1" id="KW-0812">Transmembrane</keyword>
<accession>A0ABQ4NR66</accession>
<evidence type="ECO:0000313" key="4">
    <source>
        <dbReference type="EMBL" id="GIT96904.1"/>
    </source>
</evidence>
<evidence type="ECO:0000259" key="3">
    <source>
        <dbReference type="Pfam" id="PF21001"/>
    </source>
</evidence>
<evidence type="ECO:0000259" key="2">
    <source>
        <dbReference type="Pfam" id="PF07290"/>
    </source>
</evidence>
<feature type="transmembrane region" description="Helical" evidence="1">
    <location>
        <begin position="118"/>
        <end position="138"/>
    </location>
</feature>
<dbReference type="Proteomes" id="UP000786693">
    <property type="component" value="Unassembled WGS sequence"/>
</dbReference>
<dbReference type="Pfam" id="PF21001">
    <property type="entry name" value="YqiJ_N"/>
    <property type="match status" value="1"/>
</dbReference>
<keyword evidence="5" id="KW-1185">Reference proteome</keyword>
<protein>
    <recommendedName>
        <fullName evidence="6">Membrane protein implicated in regulation of membrane protease activity</fullName>
    </recommendedName>
</protein>
<evidence type="ECO:0000313" key="5">
    <source>
        <dbReference type="Proteomes" id="UP000786693"/>
    </source>
</evidence>
<evidence type="ECO:0008006" key="6">
    <source>
        <dbReference type="Google" id="ProtNLM"/>
    </source>
</evidence>
<keyword evidence="1" id="KW-1133">Transmembrane helix</keyword>
<sequence>MITDLFSLDFAPFSVALVILFGLLALELVALVFGGSLVTDMDGPEIGLDIPDLELPEIEALDAGALDVASLEVPDVEATAPVPLGLTGLGRVPFLIWFVAALMGFGATGLLVQTLGPLPLVLAVPLAGAAGLGTARGLSGVFVRLLPQVETSVQSVRQLARRRGVVTQGTARRGRPTEIRVTDRFGNTHYIRAEPFRDEDHIKRGQTVLTIWDRRAGELRVVALD</sequence>
<feature type="transmembrane region" description="Helical" evidence="1">
    <location>
        <begin position="12"/>
        <end position="33"/>
    </location>
</feature>
<dbReference type="InterPro" id="IPR010840">
    <property type="entry name" value="YqiJ_OB"/>
</dbReference>
<feature type="domain" description="Inner membrane protein YqiJ OB-fold" evidence="2">
    <location>
        <begin position="161"/>
        <end position="212"/>
    </location>
</feature>
<gene>
    <name evidence="4" type="ORF">JANAI62_35270</name>
</gene>
<dbReference type="InterPro" id="IPR048376">
    <property type="entry name" value="YqiJ_N"/>
</dbReference>
<proteinExistence type="predicted"/>
<dbReference type="Pfam" id="PF07290">
    <property type="entry name" value="YqiJ_OB"/>
    <property type="match status" value="1"/>
</dbReference>
<evidence type="ECO:0000256" key="1">
    <source>
        <dbReference type="SAM" id="Phobius"/>
    </source>
</evidence>
<dbReference type="EMBL" id="BPFH01000008">
    <property type="protein sequence ID" value="GIT96904.1"/>
    <property type="molecule type" value="Genomic_DNA"/>
</dbReference>
<name>A0ABQ4NR66_9RHOB</name>
<feature type="domain" description="Inner membrane protein YqiJ N-terminal" evidence="3">
    <location>
        <begin position="12"/>
        <end position="134"/>
    </location>
</feature>
<reference evidence="4 5" key="1">
    <citation type="submission" date="2021-05" db="EMBL/GenBank/DDBJ databases">
        <title>Bacteria Genome sequencing.</title>
        <authorList>
            <person name="Takabe Y."/>
            <person name="Nakajima Y."/>
            <person name="Suzuki S."/>
            <person name="Shiozaki T."/>
        </authorList>
    </citation>
    <scope>NUCLEOTIDE SEQUENCE [LARGE SCALE GENOMIC DNA]</scope>
    <source>
        <strain evidence="4 5">AI_62</strain>
    </source>
</reference>
<keyword evidence="1" id="KW-0472">Membrane</keyword>
<organism evidence="4 5">
    <name type="scientific">Jannaschia pagri</name>
    <dbReference type="NCBI Taxonomy" id="2829797"/>
    <lineage>
        <taxon>Bacteria</taxon>
        <taxon>Pseudomonadati</taxon>
        <taxon>Pseudomonadota</taxon>
        <taxon>Alphaproteobacteria</taxon>
        <taxon>Rhodobacterales</taxon>
        <taxon>Roseobacteraceae</taxon>
        <taxon>Jannaschia</taxon>
    </lineage>
</organism>
<dbReference type="RefSeq" id="WP_220750395.1">
    <property type="nucleotide sequence ID" value="NZ_BPFH01000008.1"/>
</dbReference>